<dbReference type="OrthoDB" id="6092908at2759"/>
<feature type="region of interest" description="Disordered" evidence="1">
    <location>
        <begin position="83"/>
        <end position="117"/>
    </location>
</feature>
<proteinExistence type="predicted"/>
<dbReference type="Proteomes" id="UP000828390">
    <property type="component" value="Unassembled WGS sequence"/>
</dbReference>
<protein>
    <submittedName>
        <fullName evidence="2">Uncharacterized protein</fullName>
    </submittedName>
</protein>
<evidence type="ECO:0000256" key="1">
    <source>
        <dbReference type="SAM" id="MobiDB-lite"/>
    </source>
</evidence>
<sequence>MSLNPALGHLYHDDRINGVFTALDVKDKLRTREINARESKQFEKYESMVNRAMSVCRRRYEYEQRHVRNNLSDIRWKTPTLTSSLRRESERTREHERPHTYNGRVSLPDVNRKHDASPDSRKELVLVSSWSVFSNKRTRTFSAPEQTTYARSASSRGSLNQVSSRARAFTKKTQQVTHNLHRLYKNSVERKLKEHNTTVLDILGRESKEELEKALFVLRGTPAGDAIEDILRARQFVSNGNNNSSLAKRTVSDIFVTQLDTDENKAQSVVSLESEGTSLPTLTSGTGNLFIRGNIDRNNNEFAESPTNKSISTCQDIKTALSDNVFDSEDPQLMSSVLGNASDTDPCPKSIKWTEIFKAPELWRQQHRNVRTDFKTPRAVSLVTLTGKRTSNDVETMKTFFFEK</sequence>
<feature type="compositionally biased region" description="Basic and acidic residues" evidence="1">
    <location>
        <begin position="85"/>
        <end position="99"/>
    </location>
</feature>
<dbReference type="AlphaFoldDB" id="A0A9D4L084"/>
<comment type="caution">
    <text evidence="2">The sequence shown here is derived from an EMBL/GenBank/DDBJ whole genome shotgun (WGS) entry which is preliminary data.</text>
</comment>
<name>A0A9D4L084_DREPO</name>
<gene>
    <name evidence="2" type="ORF">DPMN_090697</name>
</gene>
<evidence type="ECO:0000313" key="2">
    <source>
        <dbReference type="EMBL" id="KAH3848337.1"/>
    </source>
</evidence>
<reference evidence="2" key="1">
    <citation type="journal article" date="2019" name="bioRxiv">
        <title>The Genome of the Zebra Mussel, Dreissena polymorpha: A Resource for Invasive Species Research.</title>
        <authorList>
            <person name="McCartney M.A."/>
            <person name="Auch B."/>
            <person name="Kono T."/>
            <person name="Mallez S."/>
            <person name="Zhang Y."/>
            <person name="Obille A."/>
            <person name="Becker A."/>
            <person name="Abrahante J.E."/>
            <person name="Garbe J."/>
            <person name="Badalamenti J.P."/>
            <person name="Herman A."/>
            <person name="Mangelson H."/>
            <person name="Liachko I."/>
            <person name="Sullivan S."/>
            <person name="Sone E.D."/>
            <person name="Koren S."/>
            <person name="Silverstein K.A.T."/>
            <person name="Beckman K.B."/>
            <person name="Gohl D.M."/>
        </authorList>
    </citation>
    <scope>NUCLEOTIDE SEQUENCE</scope>
    <source>
        <strain evidence="2">Duluth1</strain>
        <tissue evidence="2">Whole animal</tissue>
    </source>
</reference>
<dbReference type="EMBL" id="JAIWYP010000003">
    <property type="protein sequence ID" value="KAH3848337.1"/>
    <property type="molecule type" value="Genomic_DNA"/>
</dbReference>
<reference evidence="2" key="2">
    <citation type="submission" date="2020-11" db="EMBL/GenBank/DDBJ databases">
        <authorList>
            <person name="McCartney M.A."/>
            <person name="Auch B."/>
            <person name="Kono T."/>
            <person name="Mallez S."/>
            <person name="Becker A."/>
            <person name="Gohl D.M."/>
            <person name="Silverstein K.A.T."/>
            <person name="Koren S."/>
            <person name="Bechman K.B."/>
            <person name="Herman A."/>
            <person name="Abrahante J.E."/>
            <person name="Garbe J."/>
        </authorList>
    </citation>
    <scope>NUCLEOTIDE SEQUENCE</scope>
    <source>
        <strain evidence="2">Duluth1</strain>
        <tissue evidence="2">Whole animal</tissue>
    </source>
</reference>
<keyword evidence="3" id="KW-1185">Reference proteome</keyword>
<accession>A0A9D4L084</accession>
<organism evidence="2 3">
    <name type="scientific">Dreissena polymorpha</name>
    <name type="common">Zebra mussel</name>
    <name type="synonym">Mytilus polymorpha</name>
    <dbReference type="NCBI Taxonomy" id="45954"/>
    <lineage>
        <taxon>Eukaryota</taxon>
        <taxon>Metazoa</taxon>
        <taxon>Spiralia</taxon>
        <taxon>Lophotrochozoa</taxon>
        <taxon>Mollusca</taxon>
        <taxon>Bivalvia</taxon>
        <taxon>Autobranchia</taxon>
        <taxon>Heteroconchia</taxon>
        <taxon>Euheterodonta</taxon>
        <taxon>Imparidentia</taxon>
        <taxon>Neoheterodontei</taxon>
        <taxon>Myida</taxon>
        <taxon>Dreissenoidea</taxon>
        <taxon>Dreissenidae</taxon>
        <taxon>Dreissena</taxon>
    </lineage>
</organism>
<evidence type="ECO:0000313" key="3">
    <source>
        <dbReference type="Proteomes" id="UP000828390"/>
    </source>
</evidence>